<evidence type="ECO:0000259" key="5">
    <source>
        <dbReference type="Pfam" id="PF00535"/>
    </source>
</evidence>
<feature type="domain" description="Glycosyltransferase 2-like" evidence="5">
    <location>
        <begin position="9"/>
        <end position="168"/>
    </location>
</feature>
<dbReference type="PANTHER" id="PTHR43179:SF12">
    <property type="entry name" value="GALACTOFURANOSYLTRANSFERASE GLFT2"/>
    <property type="match status" value="1"/>
</dbReference>
<keyword evidence="3" id="KW-0328">Glycosyltransferase</keyword>
<proteinExistence type="inferred from homology"/>
<keyword evidence="4 6" id="KW-0808">Transferase</keyword>
<dbReference type="RefSeq" id="WP_110107542.1">
    <property type="nucleotide sequence ID" value="NZ_CP027303.2"/>
</dbReference>
<gene>
    <name evidence="6" type="ORF">C1N76_09560</name>
</gene>
<organism evidence="6 7">
    <name type="scientific">Geobacillus thermoleovorans</name>
    <name type="common">Bacillus thermoleovorans</name>
    <dbReference type="NCBI Taxonomy" id="33941"/>
    <lineage>
        <taxon>Bacteria</taxon>
        <taxon>Bacillati</taxon>
        <taxon>Bacillota</taxon>
        <taxon>Bacilli</taxon>
        <taxon>Bacillales</taxon>
        <taxon>Anoxybacillaceae</taxon>
        <taxon>Geobacillus</taxon>
        <taxon>Geobacillus thermoleovorans group</taxon>
    </lineage>
</organism>
<sequence length="302" mass="35746">MMQRSPLVSIVMLAWNRKDDVRESLRHIQKIDYEPLEIIVVDNASDDGTAQMVEAEFPDVHLIKMKKNIGIAAYNVGFEQAKGKYIVIIDDDSFPARHAIRRMVQVFEKDERLGAVAFDVRNYDHYDEIKNELEDTDETEEVKAVASDYLMSFNGAGVGIRKDLFKKIGYYPEEFFLYYNEMDCAFKIWNAGYRIEFYSNIVSYHKYSPKNRASWRAPFYYTRNAFWLVWKHYPMDMALKTTLILIYDCLYYSMEQKTMVYLRAMWSAFREAYKLKGKRKAVDPAIAQKLRVPFNLSFTFYR</sequence>
<name>A0A2Z3N9W8_GEOTH</name>
<protein>
    <submittedName>
        <fullName evidence="6">Glycosyltransferase family 2 protein</fullName>
    </submittedName>
</protein>
<dbReference type="Gene3D" id="3.90.550.10">
    <property type="entry name" value="Spore Coat Polysaccharide Biosynthesis Protein SpsA, Chain A"/>
    <property type="match status" value="1"/>
</dbReference>
<comment type="similarity">
    <text evidence="2">Belongs to the glycosyltransferase 2 family.</text>
</comment>
<dbReference type="CDD" id="cd04186">
    <property type="entry name" value="GT_2_like_c"/>
    <property type="match status" value="1"/>
</dbReference>
<accession>A0A2Z3N9W8</accession>
<evidence type="ECO:0000256" key="3">
    <source>
        <dbReference type="ARBA" id="ARBA00022676"/>
    </source>
</evidence>
<dbReference type="InterPro" id="IPR029044">
    <property type="entry name" value="Nucleotide-diphossugar_trans"/>
</dbReference>
<dbReference type="EMBL" id="CP027303">
    <property type="protein sequence ID" value="AWO74734.1"/>
    <property type="molecule type" value="Genomic_DNA"/>
</dbReference>
<evidence type="ECO:0000256" key="1">
    <source>
        <dbReference type="ARBA" id="ARBA00004776"/>
    </source>
</evidence>
<dbReference type="SUPFAM" id="SSF53448">
    <property type="entry name" value="Nucleotide-diphospho-sugar transferases"/>
    <property type="match status" value="1"/>
</dbReference>
<evidence type="ECO:0000256" key="4">
    <source>
        <dbReference type="ARBA" id="ARBA00022679"/>
    </source>
</evidence>
<dbReference type="GO" id="GO:0016757">
    <property type="term" value="F:glycosyltransferase activity"/>
    <property type="evidence" value="ECO:0007669"/>
    <property type="project" value="UniProtKB-KW"/>
</dbReference>
<evidence type="ECO:0000313" key="7">
    <source>
        <dbReference type="Proteomes" id="UP000246996"/>
    </source>
</evidence>
<evidence type="ECO:0000313" key="6">
    <source>
        <dbReference type="EMBL" id="AWO74734.1"/>
    </source>
</evidence>
<evidence type="ECO:0000256" key="2">
    <source>
        <dbReference type="ARBA" id="ARBA00006739"/>
    </source>
</evidence>
<dbReference type="Pfam" id="PF00535">
    <property type="entry name" value="Glycos_transf_2"/>
    <property type="match status" value="1"/>
</dbReference>
<dbReference type="AlphaFoldDB" id="A0A2Z3N9W8"/>
<dbReference type="InterPro" id="IPR001173">
    <property type="entry name" value="Glyco_trans_2-like"/>
</dbReference>
<dbReference type="PANTHER" id="PTHR43179">
    <property type="entry name" value="RHAMNOSYLTRANSFERASE WBBL"/>
    <property type="match status" value="1"/>
</dbReference>
<comment type="pathway">
    <text evidence="1">Cell wall biogenesis; cell wall polysaccharide biosynthesis.</text>
</comment>
<dbReference type="Proteomes" id="UP000246996">
    <property type="component" value="Chromosome"/>
</dbReference>
<reference evidence="7" key="1">
    <citation type="submission" date="2018-02" db="EMBL/GenBank/DDBJ databases">
        <title>The complete genome of bacterial strain SGAirxxxx.</title>
        <authorList>
            <person name="Schuster S.C."/>
        </authorList>
    </citation>
    <scope>NUCLEOTIDE SEQUENCE [LARGE SCALE GENOMIC DNA]</scope>
    <source>
        <strain evidence="7">SGAir0734</strain>
    </source>
</reference>